<keyword evidence="7" id="KW-0539">Nucleus</keyword>
<gene>
    <name evidence="10" type="ORF">E5676_scaffold180G001170</name>
    <name evidence="9" type="ORF">E6C27_scaffold355G00190</name>
</gene>
<accession>A0A5A7U9I7</accession>
<dbReference type="GO" id="GO:0005634">
    <property type="term" value="C:nucleus"/>
    <property type="evidence" value="ECO:0007669"/>
    <property type="project" value="UniProtKB-SubCell"/>
</dbReference>
<feature type="domain" description="DDE Tnp4" evidence="8">
    <location>
        <begin position="19"/>
        <end position="92"/>
    </location>
</feature>
<organism evidence="9 11">
    <name type="scientific">Cucumis melo var. makuwa</name>
    <name type="common">Oriental melon</name>
    <dbReference type="NCBI Taxonomy" id="1194695"/>
    <lineage>
        <taxon>Eukaryota</taxon>
        <taxon>Viridiplantae</taxon>
        <taxon>Streptophyta</taxon>
        <taxon>Embryophyta</taxon>
        <taxon>Tracheophyta</taxon>
        <taxon>Spermatophyta</taxon>
        <taxon>Magnoliopsida</taxon>
        <taxon>eudicotyledons</taxon>
        <taxon>Gunneridae</taxon>
        <taxon>Pentapetalae</taxon>
        <taxon>rosids</taxon>
        <taxon>fabids</taxon>
        <taxon>Cucurbitales</taxon>
        <taxon>Cucurbitaceae</taxon>
        <taxon>Benincaseae</taxon>
        <taxon>Cucumis</taxon>
    </lineage>
</organism>
<dbReference type="OrthoDB" id="909720at2759"/>
<evidence type="ECO:0000313" key="12">
    <source>
        <dbReference type="Proteomes" id="UP000321947"/>
    </source>
</evidence>
<keyword evidence="5" id="KW-0479">Metal-binding</keyword>
<evidence type="ECO:0000256" key="6">
    <source>
        <dbReference type="ARBA" id="ARBA00022801"/>
    </source>
</evidence>
<dbReference type="EMBL" id="SSTE01011875">
    <property type="protein sequence ID" value="KAA0050191.1"/>
    <property type="molecule type" value="Genomic_DNA"/>
</dbReference>
<sequence>MFRMRRIRSRLADSQDALARQNGLQVPKGYYYLCDASYPNAEGFLVLYKGQWYNLQEWRGAENATITVKEYFNMKHSSARNVIECAFGVLNGR</sequence>
<dbReference type="GO" id="GO:0046872">
    <property type="term" value="F:metal ion binding"/>
    <property type="evidence" value="ECO:0007669"/>
    <property type="project" value="UniProtKB-KW"/>
</dbReference>
<dbReference type="Proteomes" id="UP000321947">
    <property type="component" value="Unassembled WGS sequence"/>
</dbReference>
<dbReference type="InterPro" id="IPR027806">
    <property type="entry name" value="HARBI1_dom"/>
</dbReference>
<dbReference type="PANTHER" id="PTHR22930">
    <property type="match status" value="1"/>
</dbReference>
<evidence type="ECO:0000256" key="3">
    <source>
        <dbReference type="ARBA" id="ARBA00006958"/>
    </source>
</evidence>
<keyword evidence="4" id="KW-0540">Nuclease</keyword>
<comment type="cofactor">
    <cofactor evidence="1">
        <name>a divalent metal cation</name>
        <dbReference type="ChEBI" id="CHEBI:60240"/>
    </cofactor>
</comment>
<proteinExistence type="inferred from homology"/>
<comment type="similarity">
    <text evidence="3">Belongs to the HARBI1 family.</text>
</comment>
<evidence type="ECO:0000313" key="9">
    <source>
        <dbReference type="EMBL" id="KAA0050191.1"/>
    </source>
</evidence>
<comment type="subcellular location">
    <subcellularLocation>
        <location evidence="2">Nucleus</location>
    </subcellularLocation>
</comment>
<evidence type="ECO:0000259" key="8">
    <source>
        <dbReference type="Pfam" id="PF13359"/>
    </source>
</evidence>
<dbReference type="STRING" id="1194695.A0A5A7U9I7"/>
<dbReference type="InterPro" id="IPR045249">
    <property type="entry name" value="HARBI1-like"/>
</dbReference>
<dbReference type="Proteomes" id="UP000321393">
    <property type="component" value="Unassembled WGS sequence"/>
</dbReference>
<reference evidence="11 12" key="1">
    <citation type="submission" date="2019-08" db="EMBL/GenBank/DDBJ databases">
        <title>Draft genome sequences of two oriental melons (Cucumis melo L. var makuwa).</title>
        <authorList>
            <person name="Kwon S.-Y."/>
        </authorList>
    </citation>
    <scope>NUCLEOTIDE SEQUENCE [LARGE SCALE GENOMIC DNA]</scope>
    <source>
        <strain evidence="12">cv. Chang Bougi</strain>
        <strain evidence="11">cv. SW 3</strain>
        <tissue evidence="9">Leaf</tissue>
    </source>
</reference>
<evidence type="ECO:0000256" key="1">
    <source>
        <dbReference type="ARBA" id="ARBA00001968"/>
    </source>
</evidence>
<dbReference type="GO" id="GO:0016787">
    <property type="term" value="F:hydrolase activity"/>
    <property type="evidence" value="ECO:0007669"/>
    <property type="project" value="UniProtKB-KW"/>
</dbReference>
<evidence type="ECO:0000256" key="4">
    <source>
        <dbReference type="ARBA" id="ARBA00022722"/>
    </source>
</evidence>
<dbReference type="Pfam" id="PF13359">
    <property type="entry name" value="DDE_Tnp_4"/>
    <property type="match status" value="1"/>
</dbReference>
<dbReference type="AlphaFoldDB" id="A0A5A7U9I7"/>
<comment type="caution">
    <text evidence="9">The sequence shown here is derived from an EMBL/GenBank/DDBJ whole genome shotgun (WGS) entry which is preliminary data.</text>
</comment>
<protein>
    <submittedName>
        <fullName evidence="9">Retrotransposon protein</fullName>
    </submittedName>
</protein>
<evidence type="ECO:0000256" key="7">
    <source>
        <dbReference type="ARBA" id="ARBA00023242"/>
    </source>
</evidence>
<evidence type="ECO:0000313" key="10">
    <source>
        <dbReference type="EMBL" id="TYJ98218.1"/>
    </source>
</evidence>
<dbReference type="PANTHER" id="PTHR22930:SF293">
    <property type="entry name" value="PROTEIN ALP1-LIKE"/>
    <property type="match status" value="1"/>
</dbReference>
<dbReference type="EMBL" id="SSTD01018169">
    <property type="protein sequence ID" value="TYJ98218.1"/>
    <property type="molecule type" value="Genomic_DNA"/>
</dbReference>
<keyword evidence="6" id="KW-0378">Hydrolase</keyword>
<evidence type="ECO:0000256" key="2">
    <source>
        <dbReference type="ARBA" id="ARBA00004123"/>
    </source>
</evidence>
<evidence type="ECO:0000313" key="11">
    <source>
        <dbReference type="Proteomes" id="UP000321393"/>
    </source>
</evidence>
<evidence type="ECO:0000256" key="5">
    <source>
        <dbReference type="ARBA" id="ARBA00022723"/>
    </source>
</evidence>
<name>A0A5A7U9I7_CUCMM</name>
<dbReference type="GO" id="GO:0004518">
    <property type="term" value="F:nuclease activity"/>
    <property type="evidence" value="ECO:0007669"/>
    <property type="project" value="UniProtKB-KW"/>
</dbReference>